<dbReference type="InParanoid" id="A0A3N4KSQ7"/>
<evidence type="ECO:0000313" key="3">
    <source>
        <dbReference type="Proteomes" id="UP000277580"/>
    </source>
</evidence>
<dbReference type="OrthoDB" id="10577737at2759"/>
<dbReference type="AlphaFoldDB" id="A0A3N4KSQ7"/>
<proteinExistence type="predicted"/>
<organism evidence="2 3">
    <name type="scientific">Morchella conica CCBAS932</name>
    <dbReference type="NCBI Taxonomy" id="1392247"/>
    <lineage>
        <taxon>Eukaryota</taxon>
        <taxon>Fungi</taxon>
        <taxon>Dikarya</taxon>
        <taxon>Ascomycota</taxon>
        <taxon>Pezizomycotina</taxon>
        <taxon>Pezizomycetes</taxon>
        <taxon>Pezizales</taxon>
        <taxon>Morchellaceae</taxon>
        <taxon>Morchella</taxon>
    </lineage>
</organism>
<feature type="region of interest" description="Disordered" evidence="1">
    <location>
        <begin position="439"/>
        <end position="469"/>
    </location>
</feature>
<gene>
    <name evidence="2" type="ORF">P167DRAFT_545559</name>
</gene>
<name>A0A3N4KSQ7_9PEZI</name>
<feature type="compositionally biased region" description="Polar residues" evidence="1">
    <location>
        <begin position="135"/>
        <end position="144"/>
    </location>
</feature>
<evidence type="ECO:0000256" key="1">
    <source>
        <dbReference type="SAM" id="MobiDB-lite"/>
    </source>
</evidence>
<reference evidence="2 3" key="1">
    <citation type="journal article" date="2018" name="Nat. Ecol. Evol.">
        <title>Pezizomycetes genomes reveal the molecular basis of ectomycorrhizal truffle lifestyle.</title>
        <authorList>
            <person name="Murat C."/>
            <person name="Payen T."/>
            <person name="Noel B."/>
            <person name="Kuo A."/>
            <person name="Morin E."/>
            <person name="Chen J."/>
            <person name="Kohler A."/>
            <person name="Krizsan K."/>
            <person name="Balestrini R."/>
            <person name="Da Silva C."/>
            <person name="Montanini B."/>
            <person name="Hainaut M."/>
            <person name="Levati E."/>
            <person name="Barry K.W."/>
            <person name="Belfiori B."/>
            <person name="Cichocki N."/>
            <person name="Clum A."/>
            <person name="Dockter R.B."/>
            <person name="Fauchery L."/>
            <person name="Guy J."/>
            <person name="Iotti M."/>
            <person name="Le Tacon F."/>
            <person name="Lindquist E.A."/>
            <person name="Lipzen A."/>
            <person name="Malagnac F."/>
            <person name="Mello A."/>
            <person name="Molinier V."/>
            <person name="Miyauchi S."/>
            <person name="Poulain J."/>
            <person name="Riccioni C."/>
            <person name="Rubini A."/>
            <person name="Sitrit Y."/>
            <person name="Splivallo R."/>
            <person name="Traeger S."/>
            <person name="Wang M."/>
            <person name="Zifcakova L."/>
            <person name="Wipf D."/>
            <person name="Zambonelli A."/>
            <person name="Paolocci F."/>
            <person name="Nowrousian M."/>
            <person name="Ottonello S."/>
            <person name="Baldrian P."/>
            <person name="Spatafora J.W."/>
            <person name="Henrissat B."/>
            <person name="Nagy L.G."/>
            <person name="Aury J.M."/>
            <person name="Wincker P."/>
            <person name="Grigoriev I.V."/>
            <person name="Bonfante P."/>
            <person name="Martin F.M."/>
        </authorList>
    </citation>
    <scope>NUCLEOTIDE SEQUENCE [LARGE SCALE GENOMIC DNA]</scope>
    <source>
        <strain evidence="2 3">CCBAS932</strain>
    </source>
</reference>
<accession>A0A3N4KSQ7</accession>
<keyword evidence="3" id="KW-1185">Reference proteome</keyword>
<protein>
    <submittedName>
        <fullName evidence="2">Uncharacterized protein</fullName>
    </submittedName>
</protein>
<dbReference type="EMBL" id="ML119129">
    <property type="protein sequence ID" value="RPB12322.1"/>
    <property type="molecule type" value="Genomic_DNA"/>
</dbReference>
<sequence length="638" mass="70474">MPEPNIPIADQVDAPISVSHPGVPDDAIHYMKYFTALPDFYHVCLLLTFPSTTYPTLSSSYLPFQLPSRTRRHDLQNAVARVLSATRGPTAMHVGTMLGPGYPAPQQQGLGAVGSGSVGSPVVQSQRSRDEHTNPLVTPSTALSQEGGRETIYQQIQRDHESIERAQQEQEEEATRRAFIALLYADPAELPALGMGRNNMSESGNSVLRHLELGTLASRRIRPRALPPQPSGQWVHNMPPLGTLESQQSSRPAHRDLQYGDISALLRSLPTQASPTQAHPAAPLVELWARERAERDAQQGAPIFTIFTMHCAAAQESTEHTNALHDRSLLFPNISQLQMEIALERAERDIHRAAANADIATAAEAQRVSAQAQLERIATITDAVEIAYREEREAAQREMHRIGRQVLDANEQELDSFEPVRSAALADLVRQGYTLPSSNNLGIQQPLAPRRARRRGVSEGPNAADGGPMEMDIASANDTALTTLSPFIPDNLAPWRLAVLARMREDRAASIHASSDAEAARREILRMITARLARQEEARLAQEREESRRAAAEFQEMWDEIDGLKKFECLICEAKIPLNTTSCDACLTNNEFWSPAQVIRAQMARSKGLPWTEYPSRNGGSTLLQWDPGRGENIKYAL</sequence>
<evidence type="ECO:0000313" key="2">
    <source>
        <dbReference type="EMBL" id="RPB12322.1"/>
    </source>
</evidence>
<dbReference type="Proteomes" id="UP000277580">
    <property type="component" value="Unassembled WGS sequence"/>
</dbReference>
<feature type="region of interest" description="Disordered" evidence="1">
    <location>
        <begin position="105"/>
        <end position="149"/>
    </location>
</feature>